<dbReference type="AlphaFoldDB" id="T1BY48"/>
<feature type="non-terminal residue" evidence="1">
    <location>
        <position position="1"/>
    </location>
</feature>
<dbReference type="EMBL" id="AUZX01001863">
    <property type="protein sequence ID" value="EQD78001.1"/>
    <property type="molecule type" value="Genomic_DNA"/>
</dbReference>
<gene>
    <name evidence="1" type="ORF">B1A_02511</name>
</gene>
<proteinExistence type="predicted"/>
<organism evidence="1">
    <name type="scientific">mine drainage metagenome</name>
    <dbReference type="NCBI Taxonomy" id="410659"/>
    <lineage>
        <taxon>unclassified sequences</taxon>
        <taxon>metagenomes</taxon>
        <taxon>ecological metagenomes</taxon>
    </lineage>
</organism>
<accession>T1BY48</accession>
<reference evidence="1" key="2">
    <citation type="journal article" date="2014" name="ISME J.">
        <title>Microbial stratification in low pH oxic and suboxic macroscopic growths along an acid mine drainage.</title>
        <authorList>
            <person name="Mendez-Garcia C."/>
            <person name="Mesa V."/>
            <person name="Sprenger R.R."/>
            <person name="Richter M."/>
            <person name="Diez M.S."/>
            <person name="Solano J."/>
            <person name="Bargiela R."/>
            <person name="Golyshina O.V."/>
            <person name="Manteca A."/>
            <person name="Ramos J.L."/>
            <person name="Gallego J.R."/>
            <person name="Llorente I."/>
            <person name="Martins Dos Santos V.A."/>
            <person name="Jensen O.N."/>
            <person name="Pelaez A.I."/>
            <person name="Sanchez J."/>
            <person name="Ferrer M."/>
        </authorList>
    </citation>
    <scope>NUCLEOTIDE SEQUENCE</scope>
</reference>
<sequence>QVQNNLESQRRQYALAERARALGWQEVAVIDDDLGRSGGGDTPAGL</sequence>
<evidence type="ECO:0000313" key="1">
    <source>
        <dbReference type="EMBL" id="EQD78001.1"/>
    </source>
</evidence>
<name>T1BY48_9ZZZZ</name>
<protein>
    <submittedName>
        <fullName evidence="1">Resolvase-like protein</fullName>
    </submittedName>
</protein>
<reference evidence="1" key="1">
    <citation type="submission" date="2013-08" db="EMBL/GenBank/DDBJ databases">
        <authorList>
            <person name="Mendez C."/>
            <person name="Richter M."/>
            <person name="Ferrer M."/>
            <person name="Sanchez J."/>
        </authorList>
    </citation>
    <scope>NUCLEOTIDE SEQUENCE</scope>
</reference>
<comment type="caution">
    <text evidence="1">The sequence shown here is derived from an EMBL/GenBank/DDBJ whole genome shotgun (WGS) entry which is preliminary data.</text>
</comment>